<feature type="compositionally biased region" description="Basic and acidic residues" evidence="1">
    <location>
        <begin position="386"/>
        <end position="427"/>
    </location>
</feature>
<feature type="region of interest" description="Disordered" evidence="1">
    <location>
        <begin position="293"/>
        <end position="356"/>
    </location>
</feature>
<feature type="region of interest" description="Disordered" evidence="1">
    <location>
        <begin position="201"/>
        <end position="265"/>
    </location>
</feature>
<feature type="region of interest" description="Disordered" evidence="1">
    <location>
        <begin position="91"/>
        <end position="142"/>
    </location>
</feature>
<feature type="region of interest" description="Disordered" evidence="1">
    <location>
        <begin position="1"/>
        <end position="64"/>
    </location>
</feature>
<evidence type="ECO:0000313" key="3">
    <source>
        <dbReference type="Proteomes" id="UP001642464"/>
    </source>
</evidence>
<organism evidence="2 3">
    <name type="scientific">Durusdinium trenchii</name>
    <dbReference type="NCBI Taxonomy" id="1381693"/>
    <lineage>
        <taxon>Eukaryota</taxon>
        <taxon>Sar</taxon>
        <taxon>Alveolata</taxon>
        <taxon>Dinophyceae</taxon>
        <taxon>Suessiales</taxon>
        <taxon>Symbiodiniaceae</taxon>
        <taxon>Durusdinium</taxon>
    </lineage>
</organism>
<feature type="compositionally biased region" description="Basic and acidic residues" evidence="1">
    <location>
        <begin position="222"/>
        <end position="265"/>
    </location>
</feature>
<keyword evidence="3" id="KW-1185">Reference proteome</keyword>
<feature type="region of interest" description="Disordered" evidence="1">
    <location>
        <begin position="386"/>
        <end position="438"/>
    </location>
</feature>
<feature type="compositionally biased region" description="Low complexity" evidence="1">
    <location>
        <begin position="31"/>
        <end position="40"/>
    </location>
</feature>
<evidence type="ECO:0000256" key="1">
    <source>
        <dbReference type="SAM" id="MobiDB-lite"/>
    </source>
</evidence>
<reference evidence="2 3" key="1">
    <citation type="submission" date="2024-02" db="EMBL/GenBank/DDBJ databases">
        <authorList>
            <person name="Chen Y."/>
            <person name="Shah S."/>
            <person name="Dougan E. K."/>
            <person name="Thang M."/>
            <person name="Chan C."/>
        </authorList>
    </citation>
    <scope>NUCLEOTIDE SEQUENCE [LARGE SCALE GENOMIC DNA]</scope>
</reference>
<protein>
    <submittedName>
        <fullName evidence="2">Uncharacterized protein</fullName>
    </submittedName>
</protein>
<comment type="caution">
    <text evidence="2">The sequence shown here is derived from an EMBL/GenBank/DDBJ whole genome shotgun (WGS) entry which is preliminary data.</text>
</comment>
<evidence type="ECO:0000313" key="2">
    <source>
        <dbReference type="EMBL" id="CAK9083695.1"/>
    </source>
</evidence>
<feature type="compositionally biased region" description="Basic and acidic residues" evidence="1">
    <location>
        <begin position="301"/>
        <end position="339"/>
    </location>
</feature>
<sequence>MEPDDITAAWQRRRSPRPSPTSGLQSNLTDLSMPLSSPSPRRLREPAQEPSPRLGGHAAFDTRNTRMRVCPQLNVDLGPPRMATYSIQPSRNAGLLPKGRTATRSADEHQTRSIEEPSEVTRRSMASHAAESPNGMQPGIQDGLVALNDNEKTMQDQLQELSRQQESLMQALEKADETDRLWQAEKQRLQNELEAAAVEARRKTAAPQVDDQLQNKLMDLAPKAEKQAQTSEKSEQAPQAEKEQLKKQLEDREQEANHELRENKLMELEQKAEEKAKLASTLQDKFDALTMHNEQMQQELRQAEKKEQVTEKSEQALQAEKEQLKKQLEDKEQEAKGKEAALQANHELREDKLMELEQKAEEKAKLASTLQDKFDALTMHHEQLQQELRQAEKKEQVTEKSEQALQAEKEQLKKQLEDKEQEAKGKEAALQANHELREDKLMELEQKVLPQRTSLTLSPCTMSNCSKSSVRLKRRSK</sequence>
<accession>A0ABP0Q859</accession>
<name>A0ABP0Q859_9DINO</name>
<proteinExistence type="predicted"/>
<feature type="compositionally biased region" description="Basic and acidic residues" evidence="1">
    <location>
        <begin position="105"/>
        <end position="122"/>
    </location>
</feature>
<dbReference type="EMBL" id="CAXAMM010039102">
    <property type="protein sequence ID" value="CAK9083695.1"/>
    <property type="molecule type" value="Genomic_DNA"/>
</dbReference>
<feature type="compositionally biased region" description="Polar residues" evidence="1">
    <location>
        <begin position="451"/>
        <end position="465"/>
    </location>
</feature>
<gene>
    <name evidence="2" type="ORF">SCF082_LOCUS39718</name>
</gene>
<dbReference type="Proteomes" id="UP001642464">
    <property type="component" value="Unassembled WGS sequence"/>
</dbReference>
<feature type="compositionally biased region" description="Basic and acidic residues" evidence="1">
    <location>
        <begin position="346"/>
        <end position="356"/>
    </location>
</feature>
<feature type="region of interest" description="Disordered" evidence="1">
    <location>
        <begin position="450"/>
        <end position="477"/>
    </location>
</feature>